<dbReference type="EMBL" id="BAAACI010000006">
    <property type="protein sequence ID" value="GAA0772462.1"/>
    <property type="molecule type" value="Genomic_DNA"/>
</dbReference>
<gene>
    <name evidence="6" type="ORF">GCM10008908_18790</name>
</gene>
<feature type="domain" description="Response regulatory" evidence="5">
    <location>
        <begin position="3"/>
        <end position="119"/>
    </location>
</feature>
<dbReference type="InterPro" id="IPR001789">
    <property type="entry name" value="Sig_transdc_resp-reg_receiver"/>
</dbReference>
<name>A0ABN1KP01_CLOSU</name>
<proteinExistence type="predicted"/>
<evidence type="ECO:0000256" key="2">
    <source>
        <dbReference type="ARBA" id="ARBA00022553"/>
    </source>
</evidence>
<keyword evidence="7" id="KW-1185">Reference proteome</keyword>
<evidence type="ECO:0000256" key="1">
    <source>
        <dbReference type="ARBA" id="ARBA00018672"/>
    </source>
</evidence>
<protein>
    <recommendedName>
        <fullName evidence="1">Stage 0 sporulation protein A homolog</fullName>
    </recommendedName>
</protein>
<dbReference type="PANTHER" id="PTHR44591">
    <property type="entry name" value="STRESS RESPONSE REGULATOR PROTEIN 1"/>
    <property type="match status" value="1"/>
</dbReference>
<keyword evidence="2 4" id="KW-0597">Phosphoprotein</keyword>
<comment type="function">
    <text evidence="3">May play the central regulatory role in sporulation. It may be an element of the effector pathway responsible for the activation of sporulation genes in response to nutritional stress. Spo0A may act in concert with spo0H (a sigma factor) to control the expression of some genes that are critical to the sporulation process.</text>
</comment>
<evidence type="ECO:0000259" key="5">
    <source>
        <dbReference type="PROSITE" id="PS50110"/>
    </source>
</evidence>
<dbReference type="InterPro" id="IPR013972">
    <property type="entry name" value="YcbB"/>
</dbReference>
<dbReference type="Pfam" id="PF08664">
    <property type="entry name" value="YcbB"/>
    <property type="match status" value="1"/>
</dbReference>
<evidence type="ECO:0000256" key="3">
    <source>
        <dbReference type="ARBA" id="ARBA00024867"/>
    </source>
</evidence>
<dbReference type="SUPFAM" id="SSF52172">
    <property type="entry name" value="CheY-like"/>
    <property type="match status" value="1"/>
</dbReference>
<evidence type="ECO:0000256" key="4">
    <source>
        <dbReference type="PROSITE-ProRule" id="PRU00169"/>
    </source>
</evidence>
<dbReference type="RefSeq" id="WP_343825815.1">
    <property type="nucleotide sequence ID" value="NZ_BAAACI010000006.1"/>
</dbReference>
<dbReference type="PROSITE" id="PS50110">
    <property type="entry name" value="RESPONSE_REGULATORY"/>
    <property type="match status" value="1"/>
</dbReference>
<organism evidence="6 7">
    <name type="scientific">Clostridium subterminale</name>
    <dbReference type="NCBI Taxonomy" id="1550"/>
    <lineage>
        <taxon>Bacteria</taxon>
        <taxon>Bacillati</taxon>
        <taxon>Bacillota</taxon>
        <taxon>Clostridia</taxon>
        <taxon>Eubacteriales</taxon>
        <taxon>Clostridiaceae</taxon>
        <taxon>Clostridium</taxon>
    </lineage>
</organism>
<evidence type="ECO:0000313" key="7">
    <source>
        <dbReference type="Proteomes" id="UP001501047"/>
    </source>
</evidence>
<dbReference type="SMART" id="SM00448">
    <property type="entry name" value="REC"/>
    <property type="match status" value="1"/>
</dbReference>
<dbReference type="Gene3D" id="3.40.50.2300">
    <property type="match status" value="1"/>
</dbReference>
<accession>A0ABN1KP01</accession>
<evidence type="ECO:0000313" key="6">
    <source>
        <dbReference type="EMBL" id="GAA0772462.1"/>
    </source>
</evidence>
<sequence>MMDIIIVEDDINIGIILKLIIEDRQLGKVVEICTNPMEGEKQILKINPEIVLVDLLMPLRDGITVVNHCKKNFVKSKFIMISQVVTKDIIGKAYENGVEFYINKPINAIEVENVIKKVSDKIKVEQKLSKIEEVFNINNLESCEDVDTKNKIKNSEKNINYVMKRIGIIGEVGCKDIKNILLYSIKEDLNLEEFTLKELLTMFNKNYKSIEQRIRRTALIGMKSLANLGIEDYMNETFLEYSTSLYNFEEIKRQMDFIRGKRNEGGKVNVKKFLEGLILYCDKEK</sequence>
<dbReference type="InterPro" id="IPR050595">
    <property type="entry name" value="Bact_response_regulator"/>
</dbReference>
<dbReference type="PANTHER" id="PTHR44591:SF3">
    <property type="entry name" value="RESPONSE REGULATORY DOMAIN-CONTAINING PROTEIN"/>
    <property type="match status" value="1"/>
</dbReference>
<dbReference type="Proteomes" id="UP001501047">
    <property type="component" value="Unassembled WGS sequence"/>
</dbReference>
<comment type="caution">
    <text evidence="6">The sequence shown here is derived from an EMBL/GenBank/DDBJ whole genome shotgun (WGS) entry which is preliminary data.</text>
</comment>
<dbReference type="Pfam" id="PF00072">
    <property type="entry name" value="Response_reg"/>
    <property type="match status" value="1"/>
</dbReference>
<reference evidence="6 7" key="1">
    <citation type="journal article" date="2019" name="Int. J. Syst. Evol. Microbiol.">
        <title>The Global Catalogue of Microorganisms (GCM) 10K type strain sequencing project: providing services to taxonomists for standard genome sequencing and annotation.</title>
        <authorList>
            <consortium name="The Broad Institute Genomics Platform"/>
            <consortium name="The Broad Institute Genome Sequencing Center for Infectious Disease"/>
            <person name="Wu L."/>
            <person name="Ma J."/>
        </authorList>
    </citation>
    <scope>NUCLEOTIDE SEQUENCE [LARGE SCALE GENOMIC DNA]</scope>
    <source>
        <strain evidence="6 7">JCM 1417</strain>
    </source>
</reference>
<dbReference type="InterPro" id="IPR011006">
    <property type="entry name" value="CheY-like_superfamily"/>
</dbReference>
<feature type="modified residue" description="4-aspartylphosphate" evidence="4">
    <location>
        <position position="54"/>
    </location>
</feature>